<comment type="caution">
    <text evidence="2">The sequence shown here is derived from an EMBL/GenBank/DDBJ whole genome shotgun (WGS) entry which is preliminary data.</text>
</comment>
<dbReference type="AlphaFoldDB" id="A0AAD9PIN0"/>
<dbReference type="EMBL" id="JALLKP010000004">
    <property type="protein sequence ID" value="KAK2195584.1"/>
    <property type="molecule type" value="Genomic_DNA"/>
</dbReference>
<protein>
    <submittedName>
        <fullName evidence="2">Uncharacterized protein</fullName>
    </submittedName>
</protein>
<evidence type="ECO:0000256" key="1">
    <source>
        <dbReference type="SAM" id="MobiDB-lite"/>
    </source>
</evidence>
<dbReference type="GeneID" id="94337558"/>
<keyword evidence="3" id="KW-1185">Reference proteome</keyword>
<gene>
    <name evidence="2" type="ORF">BdWA1_003261</name>
</gene>
<organism evidence="2 3">
    <name type="scientific">Babesia duncani</name>
    <dbReference type="NCBI Taxonomy" id="323732"/>
    <lineage>
        <taxon>Eukaryota</taxon>
        <taxon>Sar</taxon>
        <taxon>Alveolata</taxon>
        <taxon>Apicomplexa</taxon>
        <taxon>Aconoidasida</taxon>
        <taxon>Piroplasmida</taxon>
        <taxon>Babesiidae</taxon>
        <taxon>Babesia</taxon>
    </lineage>
</organism>
<evidence type="ECO:0000313" key="2">
    <source>
        <dbReference type="EMBL" id="KAK2195584.1"/>
    </source>
</evidence>
<dbReference type="RefSeq" id="XP_067802427.1">
    <property type="nucleotide sequence ID" value="XM_067948276.1"/>
</dbReference>
<accession>A0AAD9PIN0</accession>
<reference evidence="2" key="1">
    <citation type="journal article" date="2023" name="Nat. Microbiol.">
        <title>Babesia duncani multi-omics identifies virulence factors and drug targets.</title>
        <authorList>
            <person name="Singh P."/>
            <person name="Lonardi S."/>
            <person name="Liang Q."/>
            <person name="Vydyam P."/>
            <person name="Khabirova E."/>
            <person name="Fang T."/>
            <person name="Gihaz S."/>
            <person name="Thekkiniath J."/>
            <person name="Munshi M."/>
            <person name="Abel S."/>
            <person name="Ciampossin L."/>
            <person name="Batugedara G."/>
            <person name="Gupta M."/>
            <person name="Lu X.M."/>
            <person name="Lenz T."/>
            <person name="Chakravarty S."/>
            <person name="Cornillot E."/>
            <person name="Hu Y."/>
            <person name="Ma W."/>
            <person name="Gonzalez L.M."/>
            <person name="Sanchez S."/>
            <person name="Estrada K."/>
            <person name="Sanchez-Flores A."/>
            <person name="Montero E."/>
            <person name="Harb O.S."/>
            <person name="Le Roch K.G."/>
            <person name="Mamoun C.B."/>
        </authorList>
    </citation>
    <scope>NUCLEOTIDE SEQUENCE</scope>
    <source>
        <strain evidence="2">WA1</strain>
    </source>
</reference>
<name>A0AAD9PIN0_9APIC</name>
<sequence>MTMFDLCMDPASIKSVADSLKSSGVCLYEGITYEINGPILTWIARHRDCELKYQCRTMCEIIDGYYKAEYFLDTRKTFTINDTQEYTFTSWSPGESNTTQEEPWSQTNYVSQQSVLEALRRLKKRAGNIGQGRTLKTQRLFQNDMLENNYTLRGKRMSNTMSKNEISENFWIYEQIKKEYKRVQKPKEEGTKPSDGPTAAPVAPKNGSKNPKKSKGSKSQNARVGRPPKIQHASLPEMLLEDPKAQKQKAPVEKNPGVKRGKKVQGPPGPQGPPLAEKAQIATSQQALLLPEDPSYQNKRRKRLGDQIGFPSTLEIAQMAQCSPAKPPRLELKPPNLLVSLPLEVLQERGNGDHPTRVMEPQYSRESQTYQNSKVASILPLFPGSIGHGSGESTTPTSTKALDVESTIDSIIDDEDHKYSLSDHLNDHLSDFKDPKLLDEMSIGTNAPSGPLIEMQKRDEVKEIDNGLIK</sequence>
<feature type="region of interest" description="Disordered" evidence="1">
    <location>
        <begin position="183"/>
        <end position="305"/>
    </location>
</feature>
<proteinExistence type="predicted"/>
<dbReference type="Proteomes" id="UP001214638">
    <property type="component" value="Unassembled WGS sequence"/>
</dbReference>
<feature type="compositionally biased region" description="Basic and acidic residues" evidence="1">
    <location>
        <begin position="183"/>
        <end position="192"/>
    </location>
</feature>
<evidence type="ECO:0000313" key="3">
    <source>
        <dbReference type="Proteomes" id="UP001214638"/>
    </source>
</evidence>
<dbReference type="KEGG" id="bdw:94337558"/>